<accession>A0A8D2IMD0</accession>
<protein>
    <submittedName>
        <fullName evidence="2">Adenosine deaminase domain containing 2</fullName>
    </submittedName>
</protein>
<proteinExistence type="predicted"/>
<dbReference type="PROSITE" id="PS50141">
    <property type="entry name" value="A_DEAMIN_EDITASE"/>
    <property type="match status" value="1"/>
</dbReference>
<organism evidence="2 3">
    <name type="scientific">Varanus komodoensis</name>
    <name type="common">Komodo dragon</name>
    <dbReference type="NCBI Taxonomy" id="61221"/>
    <lineage>
        <taxon>Eukaryota</taxon>
        <taxon>Metazoa</taxon>
        <taxon>Chordata</taxon>
        <taxon>Craniata</taxon>
        <taxon>Vertebrata</taxon>
        <taxon>Euteleostomi</taxon>
        <taxon>Lepidosauria</taxon>
        <taxon>Squamata</taxon>
        <taxon>Bifurcata</taxon>
        <taxon>Unidentata</taxon>
        <taxon>Episquamata</taxon>
        <taxon>Toxicofera</taxon>
        <taxon>Anguimorpha</taxon>
        <taxon>Paleoanguimorpha</taxon>
        <taxon>Varanoidea</taxon>
        <taxon>Varanidae</taxon>
        <taxon>Varanus</taxon>
    </lineage>
</organism>
<dbReference type="Ensembl" id="ENSVKKT00000000557.1">
    <property type="protein sequence ID" value="ENSVKKP00000000537.1"/>
    <property type="gene ID" value="ENSVKKG00000000455.1"/>
</dbReference>
<dbReference type="SMART" id="SM00552">
    <property type="entry name" value="ADEAMc"/>
    <property type="match status" value="1"/>
</dbReference>
<feature type="domain" description="A to I editase" evidence="1">
    <location>
        <begin position="129"/>
        <end position="436"/>
    </location>
</feature>
<dbReference type="OMA" id="WCLGDED"/>
<dbReference type="GO" id="GO:0005730">
    <property type="term" value="C:nucleolus"/>
    <property type="evidence" value="ECO:0007669"/>
    <property type="project" value="TreeGrafter"/>
</dbReference>
<dbReference type="GO" id="GO:0008251">
    <property type="term" value="F:tRNA-specific adenosine deaminase activity"/>
    <property type="evidence" value="ECO:0007669"/>
    <property type="project" value="TreeGrafter"/>
</dbReference>
<evidence type="ECO:0000259" key="1">
    <source>
        <dbReference type="PROSITE" id="PS50141"/>
    </source>
</evidence>
<dbReference type="GO" id="GO:0006382">
    <property type="term" value="P:adenosine to inosine editing"/>
    <property type="evidence" value="ECO:0007669"/>
    <property type="project" value="TreeGrafter"/>
</dbReference>
<dbReference type="GO" id="GO:0003725">
    <property type="term" value="F:double-stranded RNA binding"/>
    <property type="evidence" value="ECO:0007669"/>
    <property type="project" value="TreeGrafter"/>
</dbReference>
<name>A0A8D2IMD0_VARKO</name>
<dbReference type="GO" id="GO:0003726">
    <property type="term" value="F:double-stranded RNA adenosine deaminase activity"/>
    <property type="evidence" value="ECO:0007669"/>
    <property type="project" value="TreeGrafter"/>
</dbReference>
<reference evidence="2" key="1">
    <citation type="submission" date="2025-08" db="UniProtKB">
        <authorList>
            <consortium name="Ensembl"/>
        </authorList>
    </citation>
    <scope>IDENTIFICATION</scope>
</reference>
<evidence type="ECO:0000313" key="3">
    <source>
        <dbReference type="Proteomes" id="UP000694545"/>
    </source>
</evidence>
<dbReference type="PANTHER" id="PTHR10910:SF106">
    <property type="entry name" value="ADENOSINE DEAMINASE DOMAIN-CONTAINING PROTEIN 2"/>
    <property type="match status" value="1"/>
</dbReference>
<dbReference type="GO" id="GO:0005737">
    <property type="term" value="C:cytoplasm"/>
    <property type="evidence" value="ECO:0007669"/>
    <property type="project" value="TreeGrafter"/>
</dbReference>
<dbReference type="AlphaFoldDB" id="A0A8D2IMD0"/>
<sequence>MYLHVTNRSYGQGRDLNQRRCPVSHTGLTSSRAGELPCTLICPSAPPRGKRWAWGTGWAALAGALPLFSAGHELTHQQRCAAIISGMCDVLFAEELGCRGCLGSVAAFILERELAAGPSTGQETYELVALGTGEACYEGWAEFRGRRVHDMHGLVVARRALLRYLYKQLLLHCSRDPVALEKCIFCPADDGTRLVLKPRHYLHLYLSQTPSGAAEKASLLPGQARSSVLPQPGPSAGLHVHVNGELRPAALCRPSVLAARVSCASGSDKLTRWSVLGVQGALLSHFMHPVRVTSIVLADPRHDRASLPWVINERAPWGPPEGLPEPYGQQPVYLFEGPRVAPLAVPPEWRSWSINWCGGDETLELVEASVGKSGSQFCPSRLCKAAMLQCFRKVAREMRTDLLALPTYHEAKPYQSAKRQLYSQLSKRDLGRWPRKHLVDIFKH</sequence>
<dbReference type="InterPro" id="IPR002466">
    <property type="entry name" value="A_deamin"/>
</dbReference>
<reference evidence="2" key="2">
    <citation type="submission" date="2025-09" db="UniProtKB">
        <authorList>
            <consortium name="Ensembl"/>
        </authorList>
    </citation>
    <scope>IDENTIFICATION</scope>
</reference>
<dbReference type="Proteomes" id="UP000694545">
    <property type="component" value="Unplaced"/>
</dbReference>
<evidence type="ECO:0000313" key="2">
    <source>
        <dbReference type="Ensembl" id="ENSVKKP00000000537.1"/>
    </source>
</evidence>
<keyword evidence="3" id="KW-1185">Reference proteome</keyword>
<dbReference type="GO" id="GO:0006396">
    <property type="term" value="P:RNA processing"/>
    <property type="evidence" value="ECO:0007669"/>
    <property type="project" value="InterPro"/>
</dbReference>
<dbReference type="PANTHER" id="PTHR10910">
    <property type="entry name" value="EUKARYOTE SPECIFIC DSRNA BINDING PROTEIN"/>
    <property type="match status" value="1"/>
</dbReference>
<dbReference type="Pfam" id="PF02137">
    <property type="entry name" value="A_deamin"/>
    <property type="match status" value="1"/>
</dbReference>